<dbReference type="KEGG" id="htq:FRZ44_53790"/>
<name>A0A5J6MRL6_9PROT</name>
<accession>A0A5J6MRL6</accession>
<gene>
    <name evidence="1" type="ORF">FRZ44_53790</name>
</gene>
<dbReference type="RefSeq" id="WP_151180065.1">
    <property type="nucleotide sequence ID" value="NZ_CP042906.1"/>
</dbReference>
<dbReference type="Pfam" id="PF12007">
    <property type="entry name" value="DUF3501"/>
    <property type="match status" value="1"/>
</dbReference>
<dbReference type="AlphaFoldDB" id="A0A5J6MRL6"/>
<protein>
    <recommendedName>
        <fullName evidence="3">DUF3501 domain-containing protein</fullName>
    </recommendedName>
</protein>
<dbReference type="EMBL" id="CP042906">
    <property type="protein sequence ID" value="QEX20064.1"/>
    <property type="molecule type" value="Genomic_DNA"/>
</dbReference>
<dbReference type="OrthoDB" id="9780579at2"/>
<organism evidence="1 2">
    <name type="scientific">Hypericibacter terrae</name>
    <dbReference type="NCBI Taxonomy" id="2602015"/>
    <lineage>
        <taxon>Bacteria</taxon>
        <taxon>Pseudomonadati</taxon>
        <taxon>Pseudomonadota</taxon>
        <taxon>Alphaproteobacteria</taxon>
        <taxon>Rhodospirillales</taxon>
        <taxon>Dongiaceae</taxon>
        <taxon>Hypericibacter</taxon>
    </lineage>
</organism>
<proteinExistence type="predicted"/>
<evidence type="ECO:0000313" key="2">
    <source>
        <dbReference type="Proteomes" id="UP000326202"/>
    </source>
</evidence>
<keyword evidence="2" id="KW-1185">Reference proteome</keyword>
<reference evidence="1 2" key="1">
    <citation type="submission" date="2019-08" db="EMBL/GenBank/DDBJ databases">
        <title>Hyperibacter terrae gen. nov., sp. nov. and Hyperibacter viscosus sp. nov., two new members in the family Rhodospirillaceae isolated from the rhizosphere of Hypericum perforatum.</title>
        <authorList>
            <person name="Noviana Z."/>
        </authorList>
    </citation>
    <scope>NUCLEOTIDE SEQUENCE [LARGE SCALE GENOMIC DNA]</scope>
    <source>
        <strain evidence="1 2">R5913</strain>
    </source>
</reference>
<dbReference type="Proteomes" id="UP000326202">
    <property type="component" value="Chromosome"/>
</dbReference>
<evidence type="ECO:0000313" key="1">
    <source>
        <dbReference type="EMBL" id="QEX20064.1"/>
    </source>
</evidence>
<evidence type="ECO:0008006" key="3">
    <source>
        <dbReference type="Google" id="ProtNLM"/>
    </source>
</evidence>
<dbReference type="InterPro" id="IPR021890">
    <property type="entry name" value="DUF3501"/>
</dbReference>
<sequence>MMHKHEITPADLMSVEAYTKVRKERRTALVQRKKMRRLEIGPHCSMHFENYESMWFQVQEMLYIEKGGPEQIPGELAAYNPLIPKGAELVATVLFEIDDPEQRKIILSRLGGVEETAFIEVEGERISGVAEADQDRSTAEGKASSVQFIHFLFTPKQIEAFRKPGARILVGFTHPHYGHIAVMSDGVREALAQDFD</sequence>